<dbReference type="OrthoDB" id="8410638at2"/>
<evidence type="ECO:0000313" key="1">
    <source>
        <dbReference type="EMBL" id="PQV52885.1"/>
    </source>
</evidence>
<name>A0A2S8RWG4_9RHOB</name>
<comment type="caution">
    <text evidence="1">The sequence shown here is derived from an EMBL/GenBank/DDBJ whole genome shotgun (WGS) entry which is preliminary data.</text>
</comment>
<keyword evidence="2" id="KW-1185">Reference proteome</keyword>
<evidence type="ECO:0000313" key="2">
    <source>
        <dbReference type="Proteomes" id="UP000238338"/>
    </source>
</evidence>
<dbReference type="InterPro" id="IPR009061">
    <property type="entry name" value="DNA-bd_dom_put_sf"/>
</dbReference>
<reference evidence="1 2" key="1">
    <citation type="submission" date="2018-02" db="EMBL/GenBank/DDBJ databases">
        <title>Genomic Encyclopedia of Archaeal and Bacterial Type Strains, Phase II (KMG-II): from individual species to whole genera.</title>
        <authorList>
            <person name="Goeker M."/>
        </authorList>
    </citation>
    <scope>NUCLEOTIDE SEQUENCE [LARGE SCALE GENOMIC DNA]</scope>
    <source>
        <strain evidence="1 2">DSM 18921</strain>
    </source>
</reference>
<dbReference type="EMBL" id="PVEP01000015">
    <property type="protein sequence ID" value="PQV52885.1"/>
    <property type="molecule type" value="Genomic_DNA"/>
</dbReference>
<gene>
    <name evidence="1" type="ORF">LX70_03991</name>
</gene>
<accession>A0A2S8RWG4</accession>
<protein>
    <submittedName>
        <fullName evidence="1">Phage terminase Nu1 subunit (DNA packaging protein)</fullName>
    </submittedName>
</protein>
<organism evidence="1 2">
    <name type="scientific">Albidovulum denitrificans</name>
    <dbReference type="NCBI Taxonomy" id="404881"/>
    <lineage>
        <taxon>Bacteria</taxon>
        <taxon>Pseudomonadati</taxon>
        <taxon>Pseudomonadota</taxon>
        <taxon>Alphaproteobacteria</taxon>
        <taxon>Rhodobacterales</taxon>
        <taxon>Paracoccaceae</taxon>
        <taxon>Albidovulum</taxon>
    </lineage>
</organism>
<proteinExistence type="predicted"/>
<dbReference type="InterPro" id="IPR036388">
    <property type="entry name" value="WH-like_DNA-bd_sf"/>
</dbReference>
<dbReference type="Gene3D" id="1.10.10.10">
    <property type="entry name" value="Winged helix-like DNA-binding domain superfamily/Winged helix DNA-binding domain"/>
    <property type="match status" value="1"/>
</dbReference>
<dbReference type="SUPFAM" id="SSF46955">
    <property type="entry name" value="Putative DNA-binding domain"/>
    <property type="match status" value="1"/>
</dbReference>
<dbReference type="RefSeq" id="WP_105516530.1">
    <property type="nucleotide sequence ID" value="NZ_PVEP01000015.1"/>
</dbReference>
<dbReference type="AlphaFoldDB" id="A0A2S8RWG4"/>
<dbReference type="Proteomes" id="UP000238338">
    <property type="component" value="Unassembled WGS sequence"/>
</dbReference>
<sequence>MAFEIEEALRRFPLPDGLSDAVVNRAQLATALGVSENTITKYVTQGIPVITAGANGQSYEFQLSECYAWRMWRDDEVRAIKAAGDAAARQMAMLFRNSDDDDDDQPFMSARQIQEEADADYRRQRAAELRGELVRASKMRVLLEDILMEFRTSITTLVDYCEIEFGLKPDQTDKLQRRCDQALVQSRVRMSEELCAPAGEMAEFGGDRQETMI</sequence>